<reference evidence="3 4" key="1">
    <citation type="submission" date="2021-11" db="EMBL/GenBank/DDBJ databases">
        <title>Draft genome sequence of Actinomycetospora sp. SF1 isolated from the rhizosphere soil.</title>
        <authorList>
            <person name="Duangmal K."/>
            <person name="Chantavorakit T."/>
        </authorList>
    </citation>
    <scope>NUCLEOTIDE SEQUENCE [LARGE SCALE GENOMIC DNA]</scope>
    <source>
        <strain evidence="3 4">TBRC 5722</strain>
    </source>
</reference>
<sequence>MHVVPDLTGRTAVVTGANSGTGKEAAARLAGAGARVVMAVRVPEKGEAARTEILGRVPGADVEVRRLDLADQASVREFADGFDGPLDLLLNNAGVMAIPEQHLSADGFELQTASNVLGPFALTVRLLPRLLATPGARVVTMSSTAAWMGRVDPARLAVPRRYTPWSVYGSTKLADLLLANHLAKVATARGWDLRSLAAHPGITRTNLGVAGASVGSATPRRSFPLLAERLLPTQEVDMGAEPMLVAATDPHAATGSYWGPTGWGPAGLLQMAGRTGEVRAPAAAGDADLAARFWAAAEELTGVALPSAVAGRGAPSVG</sequence>
<dbReference type="PANTHER" id="PTHR24320">
    <property type="entry name" value="RETINOL DEHYDROGENASE"/>
    <property type="match status" value="1"/>
</dbReference>
<dbReference type="Proteomes" id="UP001199469">
    <property type="component" value="Unassembled WGS sequence"/>
</dbReference>
<comment type="caution">
    <text evidence="3">The sequence shown here is derived from an EMBL/GenBank/DDBJ whole genome shotgun (WGS) entry which is preliminary data.</text>
</comment>
<evidence type="ECO:0000313" key="4">
    <source>
        <dbReference type="Proteomes" id="UP001199469"/>
    </source>
</evidence>
<dbReference type="InterPro" id="IPR036291">
    <property type="entry name" value="NAD(P)-bd_dom_sf"/>
</dbReference>
<dbReference type="InterPro" id="IPR002347">
    <property type="entry name" value="SDR_fam"/>
</dbReference>
<dbReference type="SUPFAM" id="SSF51735">
    <property type="entry name" value="NAD(P)-binding Rossmann-fold domains"/>
    <property type="match status" value="1"/>
</dbReference>
<dbReference type="Gene3D" id="3.40.50.720">
    <property type="entry name" value="NAD(P)-binding Rossmann-like Domain"/>
    <property type="match status" value="1"/>
</dbReference>
<comment type="similarity">
    <text evidence="1">Belongs to the short-chain dehydrogenases/reductases (SDR) family.</text>
</comment>
<dbReference type="Pfam" id="PF00106">
    <property type="entry name" value="adh_short"/>
    <property type="match status" value="1"/>
</dbReference>
<dbReference type="EMBL" id="JAJNDB010000001">
    <property type="protein sequence ID" value="MCD2193418.1"/>
    <property type="molecule type" value="Genomic_DNA"/>
</dbReference>
<evidence type="ECO:0000256" key="1">
    <source>
        <dbReference type="ARBA" id="ARBA00006484"/>
    </source>
</evidence>
<keyword evidence="4" id="KW-1185">Reference proteome</keyword>
<evidence type="ECO:0000256" key="2">
    <source>
        <dbReference type="ARBA" id="ARBA00023002"/>
    </source>
</evidence>
<gene>
    <name evidence="3" type="ORF">LQ327_08470</name>
</gene>
<evidence type="ECO:0000313" key="3">
    <source>
        <dbReference type="EMBL" id="MCD2193418.1"/>
    </source>
</evidence>
<keyword evidence="2" id="KW-0560">Oxidoreductase</keyword>
<dbReference type="RefSeq" id="WP_230731552.1">
    <property type="nucleotide sequence ID" value="NZ_JAJNDB010000001.1"/>
</dbReference>
<accession>A0ABS8P584</accession>
<proteinExistence type="inferred from homology"/>
<organism evidence="3 4">
    <name type="scientific">Actinomycetospora endophytica</name>
    <dbReference type="NCBI Taxonomy" id="2291215"/>
    <lineage>
        <taxon>Bacteria</taxon>
        <taxon>Bacillati</taxon>
        <taxon>Actinomycetota</taxon>
        <taxon>Actinomycetes</taxon>
        <taxon>Pseudonocardiales</taxon>
        <taxon>Pseudonocardiaceae</taxon>
        <taxon>Actinomycetospora</taxon>
    </lineage>
</organism>
<dbReference type="PANTHER" id="PTHR24320:SF148">
    <property type="entry name" value="NAD(P)-BINDING ROSSMANN-FOLD SUPERFAMILY PROTEIN"/>
    <property type="match status" value="1"/>
</dbReference>
<dbReference type="PRINTS" id="PR00081">
    <property type="entry name" value="GDHRDH"/>
</dbReference>
<name>A0ABS8P584_9PSEU</name>
<protein>
    <submittedName>
        <fullName evidence="3">SDR family NAD(P)-dependent oxidoreductase</fullName>
    </submittedName>
</protein>